<evidence type="ECO:0000313" key="4">
    <source>
        <dbReference type="Proteomes" id="UP000467164"/>
    </source>
</evidence>
<gene>
    <name evidence="3" type="ORF">MSHO_07610</name>
</gene>
<dbReference type="KEGG" id="msho:MSHO_07610"/>
<evidence type="ECO:0000256" key="1">
    <source>
        <dbReference type="SAM" id="MobiDB-lite"/>
    </source>
</evidence>
<organism evidence="3 4">
    <name type="scientific">Mycobacterium shottsii</name>
    <dbReference type="NCBI Taxonomy" id="133549"/>
    <lineage>
        <taxon>Bacteria</taxon>
        <taxon>Bacillati</taxon>
        <taxon>Actinomycetota</taxon>
        <taxon>Actinomycetes</taxon>
        <taxon>Mycobacteriales</taxon>
        <taxon>Mycobacteriaceae</taxon>
        <taxon>Mycobacterium</taxon>
        <taxon>Mycobacterium ulcerans group</taxon>
    </lineage>
</organism>
<proteinExistence type="predicted"/>
<feature type="region of interest" description="Disordered" evidence="1">
    <location>
        <begin position="57"/>
        <end position="107"/>
    </location>
</feature>
<feature type="transmembrane region" description="Helical" evidence="2">
    <location>
        <begin position="31"/>
        <end position="52"/>
    </location>
</feature>
<evidence type="ECO:0000256" key="2">
    <source>
        <dbReference type="SAM" id="Phobius"/>
    </source>
</evidence>
<keyword evidence="2" id="KW-0812">Transmembrane</keyword>
<keyword evidence="2" id="KW-1133">Transmembrane helix</keyword>
<keyword evidence="4" id="KW-1185">Reference proteome</keyword>
<sequence length="107" mass="11670">MARLDFPHHSLFRIIGAASGLDWWTMTWLTIAKVALVGFLVMGSGVLLFTFVRKARRGVRPPTSDPNASSYLNAVFGGAPPTPLPQWAHHDEAFDEDPEGGDSRHGA</sequence>
<dbReference type="Proteomes" id="UP000467164">
    <property type="component" value="Chromosome"/>
</dbReference>
<reference evidence="3 4" key="1">
    <citation type="journal article" date="2019" name="Emerg. Microbes Infect.">
        <title>Comprehensive subspecies identification of 175 nontuberculous mycobacteria species based on 7547 genomic profiles.</title>
        <authorList>
            <person name="Matsumoto Y."/>
            <person name="Kinjo T."/>
            <person name="Motooka D."/>
            <person name="Nabeya D."/>
            <person name="Jung N."/>
            <person name="Uechi K."/>
            <person name="Horii T."/>
            <person name="Iida T."/>
            <person name="Fujita J."/>
            <person name="Nakamura S."/>
        </authorList>
    </citation>
    <scope>NUCLEOTIDE SEQUENCE [LARGE SCALE GENOMIC DNA]</scope>
    <source>
        <strain evidence="3 4">JCM 12657</strain>
    </source>
</reference>
<accession>A0A7I7L5R3</accession>
<name>A0A7I7L5R3_9MYCO</name>
<keyword evidence="2" id="KW-0472">Membrane</keyword>
<dbReference type="EMBL" id="AP022572">
    <property type="protein sequence ID" value="BBX55416.1"/>
    <property type="molecule type" value="Genomic_DNA"/>
</dbReference>
<evidence type="ECO:0000313" key="3">
    <source>
        <dbReference type="EMBL" id="BBX55416.1"/>
    </source>
</evidence>
<protein>
    <submittedName>
        <fullName evidence="3">Uncharacterized protein</fullName>
    </submittedName>
</protein>
<dbReference type="AlphaFoldDB" id="A0A7I7L5R3"/>